<reference evidence="1" key="1">
    <citation type="journal article" date="2013" name="Environ. Microbiol.">
        <title>Microbiota from the distal guts of lean and obese adolescents exhibit partial functional redundancy besides clear differences in community structure.</title>
        <authorList>
            <person name="Ferrer M."/>
            <person name="Ruiz A."/>
            <person name="Lanza F."/>
            <person name="Haange S.B."/>
            <person name="Oberbach A."/>
            <person name="Till H."/>
            <person name="Bargiela R."/>
            <person name="Campoy C."/>
            <person name="Segura M.T."/>
            <person name="Richter M."/>
            <person name="von Bergen M."/>
            <person name="Seifert J."/>
            <person name="Suarez A."/>
        </authorList>
    </citation>
    <scope>NUCLEOTIDE SEQUENCE</scope>
</reference>
<dbReference type="EMBL" id="AJWY01002130">
    <property type="protein sequence ID" value="EKC78715.1"/>
    <property type="molecule type" value="Genomic_DNA"/>
</dbReference>
<feature type="non-terminal residue" evidence="1">
    <location>
        <position position="41"/>
    </location>
</feature>
<evidence type="ECO:0000313" key="1">
    <source>
        <dbReference type="EMBL" id="EKC78715.1"/>
    </source>
</evidence>
<dbReference type="AlphaFoldDB" id="K1UKQ7"/>
<comment type="caution">
    <text evidence="1">The sequence shown here is derived from an EMBL/GenBank/DDBJ whole genome shotgun (WGS) entry which is preliminary data.</text>
</comment>
<proteinExistence type="predicted"/>
<organism evidence="1">
    <name type="scientific">human gut metagenome</name>
    <dbReference type="NCBI Taxonomy" id="408170"/>
    <lineage>
        <taxon>unclassified sequences</taxon>
        <taxon>metagenomes</taxon>
        <taxon>organismal metagenomes</taxon>
    </lineage>
</organism>
<protein>
    <submittedName>
        <fullName evidence="1">Uncharacterized protein</fullName>
    </submittedName>
</protein>
<name>K1UKQ7_9ZZZZ</name>
<sequence length="41" mass="4513">MKKAFDGQGREIGSRELNEILAAVLDNLSVTVPLTVERVQD</sequence>
<gene>
    <name evidence="1" type="ORF">LEA_03194</name>
</gene>
<accession>K1UKQ7</accession>